<protein>
    <submittedName>
        <fullName evidence="1">Uncharacterized protein</fullName>
    </submittedName>
</protein>
<keyword evidence="2" id="KW-1185">Reference proteome</keyword>
<dbReference type="AlphaFoldDB" id="A0A517U0D5"/>
<proteinExistence type="predicted"/>
<name>A0A517U0D5_9BACT</name>
<dbReference type="KEGG" id="llh:I41_32590"/>
<accession>A0A517U0D5</accession>
<gene>
    <name evidence="1" type="ORF">I41_32590</name>
</gene>
<dbReference type="EMBL" id="CP036339">
    <property type="protein sequence ID" value="QDT74065.1"/>
    <property type="molecule type" value="Genomic_DNA"/>
</dbReference>
<evidence type="ECO:0000313" key="2">
    <source>
        <dbReference type="Proteomes" id="UP000317909"/>
    </source>
</evidence>
<sequence>MQGDYEYLIAAADLAFRGVTGLQFSIDSQESRHQIDIFGDWVVDFEREPVVPQLVHFDRQYWRWEFEFASATHLSFGAFGFTLQHRQTPVWTSEMWPQLAQRA</sequence>
<reference evidence="1 2" key="1">
    <citation type="submission" date="2019-02" db="EMBL/GenBank/DDBJ databases">
        <title>Deep-cultivation of Planctomycetes and their phenomic and genomic characterization uncovers novel biology.</title>
        <authorList>
            <person name="Wiegand S."/>
            <person name="Jogler M."/>
            <person name="Boedeker C."/>
            <person name="Pinto D."/>
            <person name="Vollmers J."/>
            <person name="Rivas-Marin E."/>
            <person name="Kohn T."/>
            <person name="Peeters S.H."/>
            <person name="Heuer A."/>
            <person name="Rast P."/>
            <person name="Oberbeckmann S."/>
            <person name="Bunk B."/>
            <person name="Jeske O."/>
            <person name="Meyerdierks A."/>
            <person name="Storesund J.E."/>
            <person name="Kallscheuer N."/>
            <person name="Luecker S."/>
            <person name="Lage O.M."/>
            <person name="Pohl T."/>
            <person name="Merkel B.J."/>
            <person name="Hornburger P."/>
            <person name="Mueller R.-W."/>
            <person name="Bruemmer F."/>
            <person name="Labrenz M."/>
            <person name="Spormann A.M."/>
            <person name="Op den Camp H."/>
            <person name="Overmann J."/>
            <person name="Amann R."/>
            <person name="Jetten M.S.M."/>
            <person name="Mascher T."/>
            <person name="Medema M.H."/>
            <person name="Devos D.P."/>
            <person name="Kaster A.-K."/>
            <person name="Ovreas L."/>
            <person name="Rohde M."/>
            <person name="Galperin M.Y."/>
            <person name="Jogler C."/>
        </authorList>
    </citation>
    <scope>NUCLEOTIDE SEQUENCE [LARGE SCALE GENOMIC DNA]</scope>
    <source>
        <strain evidence="1 2">I41</strain>
    </source>
</reference>
<organism evidence="1 2">
    <name type="scientific">Lacipirellula limnantheis</name>
    <dbReference type="NCBI Taxonomy" id="2528024"/>
    <lineage>
        <taxon>Bacteria</taxon>
        <taxon>Pseudomonadati</taxon>
        <taxon>Planctomycetota</taxon>
        <taxon>Planctomycetia</taxon>
        <taxon>Pirellulales</taxon>
        <taxon>Lacipirellulaceae</taxon>
        <taxon>Lacipirellula</taxon>
    </lineage>
</organism>
<dbReference type="Proteomes" id="UP000317909">
    <property type="component" value="Chromosome"/>
</dbReference>
<evidence type="ECO:0000313" key="1">
    <source>
        <dbReference type="EMBL" id="QDT74065.1"/>
    </source>
</evidence>